<feature type="non-terminal residue" evidence="1">
    <location>
        <position position="61"/>
    </location>
</feature>
<accession>A0AAW0ATN8</accession>
<evidence type="ECO:0000313" key="1">
    <source>
        <dbReference type="EMBL" id="KAK7015831.1"/>
    </source>
</evidence>
<proteinExistence type="predicted"/>
<evidence type="ECO:0000313" key="2">
    <source>
        <dbReference type="Proteomes" id="UP001383192"/>
    </source>
</evidence>
<keyword evidence="2" id="KW-1185">Reference proteome</keyword>
<sequence>MADRTQWQNFGDTLSSGIQDIAALLPLLGTQQCEFQVGSSLEKGYVYAAASTLSLFGSLGI</sequence>
<name>A0AAW0ATN8_9AGAR</name>
<dbReference type="AlphaFoldDB" id="A0AAW0ATN8"/>
<comment type="caution">
    <text evidence="1">The sequence shown here is derived from an EMBL/GenBank/DDBJ whole genome shotgun (WGS) entry which is preliminary data.</text>
</comment>
<dbReference type="Proteomes" id="UP001383192">
    <property type="component" value="Unassembled WGS sequence"/>
</dbReference>
<reference evidence="1 2" key="1">
    <citation type="submission" date="2024-01" db="EMBL/GenBank/DDBJ databases">
        <title>A draft genome for a cacao thread blight-causing isolate of Paramarasmius palmivorus.</title>
        <authorList>
            <person name="Baruah I.K."/>
            <person name="Bukari Y."/>
            <person name="Amoako-Attah I."/>
            <person name="Meinhardt L.W."/>
            <person name="Bailey B.A."/>
            <person name="Cohen S.P."/>
        </authorList>
    </citation>
    <scope>NUCLEOTIDE SEQUENCE [LARGE SCALE GENOMIC DNA]</scope>
    <source>
        <strain evidence="1 2">GH-12</strain>
    </source>
</reference>
<organism evidence="1 2">
    <name type="scientific">Paramarasmius palmivorus</name>
    <dbReference type="NCBI Taxonomy" id="297713"/>
    <lineage>
        <taxon>Eukaryota</taxon>
        <taxon>Fungi</taxon>
        <taxon>Dikarya</taxon>
        <taxon>Basidiomycota</taxon>
        <taxon>Agaricomycotina</taxon>
        <taxon>Agaricomycetes</taxon>
        <taxon>Agaricomycetidae</taxon>
        <taxon>Agaricales</taxon>
        <taxon>Marasmiineae</taxon>
        <taxon>Marasmiaceae</taxon>
        <taxon>Paramarasmius</taxon>
    </lineage>
</organism>
<dbReference type="EMBL" id="JAYKXP010000311">
    <property type="protein sequence ID" value="KAK7015831.1"/>
    <property type="molecule type" value="Genomic_DNA"/>
</dbReference>
<protein>
    <submittedName>
        <fullName evidence="1">Uncharacterized protein</fullName>
    </submittedName>
</protein>
<gene>
    <name evidence="1" type="ORF">VNI00_019051</name>
</gene>